<dbReference type="PROSITE" id="PS50263">
    <property type="entry name" value="CN_HYDROLASE"/>
    <property type="match status" value="1"/>
</dbReference>
<comment type="similarity">
    <text evidence="1">Belongs to the carbon-nitrogen hydrolase superfamily. NIT1/NIT2 family.</text>
</comment>
<evidence type="ECO:0000313" key="3">
    <source>
        <dbReference type="EMBL" id="MDP9907146.1"/>
    </source>
</evidence>
<dbReference type="RefSeq" id="WP_306963758.1">
    <property type="nucleotide sequence ID" value="NZ_JAUSRG010000018.1"/>
</dbReference>
<dbReference type="Pfam" id="PF00795">
    <property type="entry name" value="CN_hydrolase"/>
    <property type="match status" value="1"/>
</dbReference>
<evidence type="ECO:0000256" key="1">
    <source>
        <dbReference type="ARBA" id="ARBA00010613"/>
    </source>
</evidence>
<dbReference type="Gene3D" id="3.60.110.10">
    <property type="entry name" value="Carbon-nitrogen hydrolase"/>
    <property type="match status" value="1"/>
</dbReference>
<proteinExistence type="inferred from homology"/>
<dbReference type="AlphaFoldDB" id="A0AAW8DL11"/>
<dbReference type="PANTHER" id="PTHR23088">
    <property type="entry name" value="NITRILASE-RELATED"/>
    <property type="match status" value="1"/>
</dbReference>
<organism evidence="3 6">
    <name type="scientific">Arthrobacter bambusae</name>
    <dbReference type="NCBI Taxonomy" id="1338426"/>
    <lineage>
        <taxon>Bacteria</taxon>
        <taxon>Bacillati</taxon>
        <taxon>Actinomycetota</taxon>
        <taxon>Actinomycetes</taxon>
        <taxon>Micrococcales</taxon>
        <taxon>Micrococcaceae</taxon>
        <taxon>Arthrobacter</taxon>
    </lineage>
</organism>
<dbReference type="PANTHER" id="PTHR23088:SF27">
    <property type="entry name" value="DEAMINATED GLUTATHIONE AMIDASE"/>
    <property type="match status" value="1"/>
</dbReference>
<protein>
    <submittedName>
        <fullName evidence="3">Amidohydrolase</fullName>
    </submittedName>
</protein>
<dbReference type="SUPFAM" id="SSF56317">
    <property type="entry name" value="Carbon-nitrogen hydrolase"/>
    <property type="match status" value="1"/>
</dbReference>
<evidence type="ECO:0000259" key="2">
    <source>
        <dbReference type="PROSITE" id="PS50263"/>
    </source>
</evidence>
<evidence type="ECO:0000313" key="6">
    <source>
        <dbReference type="Proteomes" id="UP001242995"/>
    </source>
</evidence>
<dbReference type="Proteomes" id="UP001242995">
    <property type="component" value="Unassembled WGS sequence"/>
</dbReference>
<accession>A0AAW8DL11</accession>
<dbReference type="EMBL" id="JAUSTF010000014">
    <property type="protein sequence ID" value="MDQ0182700.1"/>
    <property type="molecule type" value="Genomic_DNA"/>
</dbReference>
<sequence length="266" mass="28590">MRITLAQLDSGTDVGRNLDLIADYCARAAYEGSDLIVFPEYSTYEKSRVDRSFVDMAEPLDGPVASTLCATAARYGIAVVAGLLEAPGDGDGTKEPDRAFNTLVAIGPDGSLLASYRKIHLFDCQGFRESEYIRPAPEPLPVTFSCGGMTFGLMTCYDLRFPELARILADAGAEALLVCSSWVPGTAKTEQWATLAKARAIENGVYVAAVSQTPPVSIGYSMLVDPLGTVLHSLDTEPATATLDLSPDAVLAARDQFPTWRHHRLP</sequence>
<dbReference type="Proteomes" id="UP001230951">
    <property type="component" value="Unassembled WGS sequence"/>
</dbReference>
<dbReference type="InterPro" id="IPR001110">
    <property type="entry name" value="UPF0012_CS"/>
</dbReference>
<feature type="domain" description="CN hydrolase" evidence="2">
    <location>
        <begin position="1"/>
        <end position="247"/>
    </location>
</feature>
<keyword evidence="5" id="KW-1185">Reference proteome</keyword>
<dbReference type="CDD" id="cd07581">
    <property type="entry name" value="nitrilase_3"/>
    <property type="match status" value="1"/>
</dbReference>
<comment type="caution">
    <text evidence="3">The sequence shown here is derived from an EMBL/GenBank/DDBJ whole genome shotgun (WGS) entry which is preliminary data.</text>
</comment>
<dbReference type="InterPro" id="IPR003010">
    <property type="entry name" value="C-N_Hydrolase"/>
</dbReference>
<evidence type="ECO:0000313" key="5">
    <source>
        <dbReference type="Proteomes" id="UP001230951"/>
    </source>
</evidence>
<name>A0AAW8DL11_9MICC</name>
<gene>
    <name evidence="3" type="ORF">J2S90_004137</name>
    <name evidence="4" type="ORF">J2S93_004156</name>
</gene>
<dbReference type="InterPro" id="IPR036526">
    <property type="entry name" value="C-N_Hydrolase_sf"/>
</dbReference>
<evidence type="ECO:0000313" key="4">
    <source>
        <dbReference type="EMBL" id="MDQ0182700.1"/>
    </source>
</evidence>
<dbReference type="EMBL" id="JAUSRG010000018">
    <property type="protein sequence ID" value="MDP9907146.1"/>
    <property type="molecule type" value="Genomic_DNA"/>
</dbReference>
<dbReference type="PROSITE" id="PS01227">
    <property type="entry name" value="UPF0012"/>
    <property type="match status" value="1"/>
</dbReference>
<reference evidence="3 5" key="1">
    <citation type="submission" date="2023-07" db="EMBL/GenBank/DDBJ databases">
        <title>Sorghum-associated microbial communities from plants grown in Nebraska, USA.</title>
        <authorList>
            <person name="Schachtman D."/>
        </authorList>
    </citation>
    <scope>NUCLEOTIDE SEQUENCE</scope>
    <source>
        <strain evidence="3">DS1006</strain>
        <strain evidence="4 5">DS1016</strain>
    </source>
</reference>